<keyword evidence="6" id="KW-1015">Disulfide bond</keyword>
<dbReference type="Gene3D" id="3.30.43.10">
    <property type="entry name" value="Uridine Diphospho-n-acetylenolpyruvylglucosamine Reductase, domain 2"/>
    <property type="match status" value="1"/>
</dbReference>
<keyword evidence="4 8" id="KW-0732">Signal</keyword>
<comment type="caution">
    <text evidence="10">The sequence shown here is derived from an EMBL/GenBank/DDBJ whole genome shotgun (WGS) entry which is preliminary data.</text>
</comment>
<accession>A0AAD8MN16</accession>
<dbReference type="InterPro" id="IPR036318">
    <property type="entry name" value="FAD-bd_PCMH-like_sf"/>
</dbReference>
<dbReference type="GO" id="GO:0016491">
    <property type="term" value="F:oxidoreductase activity"/>
    <property type="evidence" value="ECO:0007669"/>
    <property type="project" value="InterPro"/>
</dbReference>
<dbReference type="Pfam" id="PF08031">
    <property type="entry name" value="BBE"/>
    <property type="match status" value="1"/>
</dbReference>
<evidence type="ECO:0000313" key="11">
    <source>
        <dbReference type="Proteomes" id="UP001237642"/>
    </source>
</evidence>
<evidence type="ECO:0000256" key="6">
    <source>
        <dbReference type="ARBA" id="ARBA00023157"/>
    </source>
</evidence>
<organism evidence="10 11">
    <name type="scientific">Heracleum sosnowskyi</name>
    <dbReference type="NCBI Taxonomy" id="360622"/>
    <lineage>
        <taxon>Eukaryota</taxon>
        <taxon>Viridiplantae</taxon>
        <taxon>Streptophyta</taxon>
        <taxon>Embryophyta</taxon>
        <taxon>Tracheophyta</taxon>
        <taxon>Spermatophyta</taxon>
        <taxon>Magnoliopsida</taxon>
        <taxon>eudicotyledons</taxon>
        <taxon>Gunneridae</taxon>
        <taxon>Pentapetalae</taxon>
        <taxon>asterids</taxon>
        <taxon>campanulids</taxon>
        <taxon>Apiales</taxon>
        <taxon>Apiaceae</taxon>
        <taxon>Apioideae</taxon>
        <taxon>apioid superclade</taxon>
        <taxon>Tordylieae</taxon>
        <taxon>Tordyliinae</taxon>
        <taxon>Heracleum</taxon>
    </lineage>
</organism>
<evidence type="ECO:0000256" key="7">
    <source>
        <dbReference type="ARBA" id="ARBA00023180"/>
    </source>
</evidence>
<dbReference type="InterPro" id="IPR016166">
    <property type="entry name" value="FAD-bd_PCMH"/>
</dbReference>
<keyword evidence="11" id="KW-1185">Reference proteome</keyword>
<sequence>MKLPTSLIPFLVLLSTFYISSSSAAKTDDFLKCLAKSSDSTTISKLIYTPANSTFDDALIYSINNLRYAQASTPKPLVIVTPTTESHIQNVIYCCQRTGLEMRIRSGGHSFEGFSYVSPVPFVVLDLRNFNKVTPDMSTATAWVDSGVTNGELYYYISRATKVYGFPSGLWSNVGVGGILSGGGYGMLRRKYGLAGDQVIDARLICADGKILTRKTMGEDLFWAIRGGGGGSFGVVVSWRVNLVPVPAVVTVFRVFKTLEEGMTNIFYKWQSVAPDLPKELDIRCNGQVILSNSSTRSDKKTMQMNFESLYLGRATEVLAIMKEKLPELGLVREDLIEVSYIQAMVFFSQFPIQAPPEILLDKTLLPRPAFKGRSDFFKKPMPIEGLQGLWNYMLQLPDNQAFLQCTPYGGRMNEISATALPFPYRAGYLYMFNFFAVTCPDRNKCAQETARMDWVRAVDNYLTPYVTSNPRSAYVNYVNLWMGQNNPTGGTSYIQASKWGKRYFGVNFDKLVLVKSIADPFNFFRHEQSIPVFSLWSDM</sequence>
<evidence type="ECO:0000256" key="1">
    <source>
        <dbReference type="ARBA" id="ARBA00001974"/>
    </source>
</evidence>
<comment type="similarity">
    <text evidence="2">Belongs to the oxygen-dependent FAD-linked oxidoreductase family.</text>
</comment>
<evidence type="ECO:0000313" key="10">
    <source>
        <dbReference type="EMBL" id="KAK1377868.1"/>
    </source>
</evidence>
<evidence type="ECO:0000256" key="4">
    <source>
        <dbReference type="ARBA" id="ARBA00022729"/>
    </source>
</evidence>
<comment type="cofactor">
    <cofactor evidence="1">
        <name>FAD</name>
        <dbReference type="ChEBI" id="CHEBI:57692"/>
    </cofactor>
</comment>
<dbReference type="PANTHER" id="PTHR32448">
    <property type="entry name" value="OS08G0158400 PROTEIN"/>
    <property type="match status" value="1"/>
</dbReference>
<reference evidence="10" key="1">
    <citation type="submission" date="2023-02" db="EMBL/GenBank/DDBJ databases">
        <title>Genome of toxic invasive species Heracleum sosnowskyi carries increased number of genes despite the absence of recent whole-genome duplications.</title>
        <authorList>
            <person name="Schelkunov M."/>
            <person name="Shtratnikova V."/>
            <person name="Makarenko M."/>
            <person name="Klepikova A."/>
            <person name="Omelchenko D."/>
            <person name="Novikova G."/>
            <person name="Obukhova E."/>
            <person name="Bogdanov V."/>
            <person name="Penin A."/>
            <person name="Logacheva M."/>
        </authorList>
    </citation>
    <scope>NUCLEOTIDE SEQUENCE</scope>
    <source>
        <strain evidence="10">Hsosn_3</strain>
        <tissue evidence="10">Leaf</tissue>
    </source>
</reference>
<keyword evidence="3" id="KW-0285">Flavoprotein</keyword>
<name>A0AAD8MN16_9APIA</name>
<gene>
    <name evidence="10" type="ORF">POM88_024612</name>
</gene>
<evidence type="ECO:0000256" key="8">
    <source>
        <dbReference type="SAM" id="SignalP"/>
    </source>
</evidence>
<dbReference type="SUPFAM" id="SSF56176">
    <property type="entry name" value="FAD-binding/transporter-associated domain-like"/>
    <property type="match status" value="1"/>
</dbReference>
<dbReference type="InterPro" id="IPR016167">
    <property type="entry name" value="FAD-bd_PCMH_sub1"/>
</dbReference>
<dbReference type="InterPro" id="IPR016169">
    <property type="entry name" value="FAD-bd_PCMH_sub2"/>
</dbReference>
<dbReference type="AlphaFoldDB" id="A0AAD8MN16"/>
<evidence type="ECO:0000256" key="3">
    <source>
        <dbReference type="ARBA" id="ARBA00022630"/>
    </source>
</evidence>
<dbReference type="InterPro" id="IPR006094">
    <property type="entry name" value="Oxid_FAD_bind_N"/>
</dbReference>
<evidence type="ECO:0000259" key="9">
    <source>
        <dbReference type="PROSITE" id="PS51387"/>
    </source>
</evidence>
<keyword evidence="7" id="KW-0325">Glycoprotein</keyword>
<dbReference type="Gene3D" id="3.40.462.20">
    <property type="match status" value="1"/>
</dbReference>
<dbReference type="Pfam" id="PF01565">
    <property type="entry name" value="FAD_binding_4"/>
    <property type="match status" value="1"/>
</dbReference>
<dbReference type="InterPro" id="IPR012951">
    <property type="entry name" value="BBE"/>
</dbReference>
<dbReference type="PROSITE" id="PS51387">
    <property type="entry name" value="FAD_PCMH"/>
    <property type="match status" value="1"/>
</dbReference>
<dbReference type="GO" id="GO:0071949">
    <property type="term" value="F:FAD binding"/>
    <property type="evidence" value="ECO:0007669"/>
    <property type="project" value="InterPro"/>
</dbReference>
<reference evidence="10" key="2">
    <citation type="submission" date="2023-05" db="EMBL/GenBank/DDBJ databases">
        <authorList>
            <person name="Schelkunov M.I."/>
        </authorList>
    </citation>
    <scope>NUCLEOTIDE SEQUENCE</scope>
    <source>
        <strain evidence="10">Hsosn_3</strain>
        <tissue evidence="10">Leaf</tissue>
    </source>
</reference>
<feature type="signal peptide" evidence="8">
    <location>
        <begin position="1"/>
        <end position="24"/>
    </location>
</feature>
<dbReference type="FunFam" id="3.30.43.10:FF:000004">
    <property type="entry name" value="Berberine bridge enzyme-like 15"/>
    <property type="match status" value="1"/>
</dbReference>
<feature type="domain" description="FAD-binding PCMH-type" evidence="9">
    <location>
        <begin position="72"/>
        <end position="246"/>
    </location>
</feature>
<evidence type="ECO:0000256" key="2">
    <source>
        <dbReference type="ARBA" id="ARBA00005466"/>
    </source>
</evidence>
<feature type="chain" id="PRO_5042278922" evidence="8">
    <location>
        <begin position="25"/>
        <end position="540"/>
    </location>
</feature>
<dbReference type="Proteomes" id="UP001237642">
    <property type="component" value="Unassembled WGS sequence"/>
</dbReference>
<keyword evidence="5" id="KW-0274">FAD</keyword>
<dbReference type="EMBL" id="JAUIZM010000006">
    <property type="protein sequence ID" value="KAK1377868.1"/>
    <property type="molecule type" value="Genomic_DNA"/>
</dbReference>
<proteinExistence type="inferred from homology"/>
<protein>
    <submittedName>
        <fullName evidence="10">FAD-binding Berberine family protein</fullName>
    </submittedName>
</protein>
<evidence type="ECO:0000256" key="5">
    <source>
        <dbReference type="ARBA" id="ARBA00022827"/>
    </source>
</evidence>
<dbReference type="Gene3D" id="3.30.465.10">
    <property type="match status" value="1"/>
</dbReference>